<dbReference type="EMBL" id="QFFZ01000026">
    <property type="protein sequence ID" value="TEB10474.1"/>
    <property type="molecule type" value="Genomic_DNA"/>
</dbReference>
<reference evidence="1 2" key="1">
    <citation type="journal article" date="2018" name="Environ. Microbiol.">
        <title>Novel energy conservation strategies and behaviour of Pelotomaculum schinkii driving syntrophic propionate catabolism.</title>
        <authorList>
            <person name="Hidalgo-Ahumada C.A.P."/>
            <person name="Nobu M.K."/>
            <person name="Narihiro T."/>
            <person name="Tamaki H."/>
            <person name="Liu W.T."/>
            <person name="Kamagata Y."/>
            <person name="Stams A.J.M."/>
            <person name="Imachi H."/>
            <person name="Sousa D.Z."/>
        </authorList>
    </citation>
    <scope>NUCLEOTIDE SEQUENCE [LARGE SCALE GENOMIC DNA]</scope>
    <source>
        <strain evidence="1 2">MGP</strain>
    </source>
</reference>
<proteinExistence type="predicted"/>
<gene>
    <name evidence="1" type="ORF">Pmgp_02383</name>
</gene>
<dbReference type="AlphaFoldDB" id="A0A4Y7RNA2"/>
<name>A0A4Y7RNA2_9FIRM</name>
<accession>A0A4Y7RNA2</accession>
<protein>
    <submittedName>
        <fullName evidence="1">Uncharacterized protein</fullName>
    </submittedName>
</protein>
<dbReference type="Proteomes" id="UP000297597">
    <property type="component" value="Unassembled WGS sequence"/>
</dbReference>
<keyword evidence="2" id="KW-1185">Reference proteome</keyword>
<evidence type="ECO:0000313" key="2">
    <source>
        <dbReference type="Proteomes" id="UP000297597"/>
    </source>
</evidence>
<organism evidence="1 2">
    <name type="scientific">Pelotomaculum propionicicum</name>
    <dbReference type="NCBI Taxonomy" id="258475"/>
    <lineage>
        <taxon>Bacteria</taxon>
        <taxon>Bacillati</taxon>
        <taxon>Bacillota</taxon>
        <taxon>Clostridia</taxon>
        <taxon>Eubacteriales</taxon>
        <taxon>Desulfotomaculaceae</taxon>
        <taxon>Pelotomaculum</taxon>
    </lineage>
</organism>
<comment type="caution">
    <text evidence="1">The sequence shown here is derived from an EMBL/GenBank/DDBJ whole genome shotgun (WGS) entry which is preliminary data.</text>
</comment>
<evidence type="ECO:0000313" key="1">
    <source>
        <dbReference type="EMBL" id="TEB10474.1"/>
    </source>
</evidence>
<sequence>MEFPIAPKSAAVGTKLKEYTGLTTVILYGNIITRGAEKISAPKQPVFEN</sequence>